<dbReference type="PATRIC" id="fig|1249552.3.peg.704"/>
<evidence type="ECO:0000256" key="5">
    <source>
        <dbReference type="ARBA" id="ARBA00022991"/>
    </source>
</evidence>
<proteinExistence type="inferred from homology"/>
<dbReference type="PIRSF" id="PIRSF000087">
    <property type="entry name" value="PYP"/>
    <property type="match status" value="1"/>
</dbReference>
<accession>A0A0S2KB93</accession>
<dbReference type="GO" id="GO:0009881">
    <property type="term" value="F:photoreceptor activity"/>
    <property type="evidence" value="ECO:0007669"/>
    <property type="project" value="UniProtKB-UniRule"/>
</dbReference>
<dbReference type="KEGG" id="pspi:PS2015_699"/>
<dbReference type="InterPro" id="IPR035965">
    <property type="entry name" value="PAS-like_dom_sf"/>
</dbReference>
<dbReference type="OrthoDB" id="329226at2"/>
<dbReference type="Proteomes" id="UP000065641">
    <property type="component" value="Chromosome"/>
</dbReference>
<evidence type="ECO:0000256" key="9">
    <source>
        <dbReference type="PIRSR" id="PIRSR000087-50"/>
    </source>
</evidence>
<reference evidence="11 12" key="1">
    <citation type="submission" date="2015-11" db="EMBL/GenBank/DDBJ databases">
        <authorList>
            <person name="Zhang Y."/>
            <person name="Guo Z."/>
        </authorList>
    </citation>
    <scope>NUCLEOTIDE SEQUENCE [LARGE SCALE GENOMIC DNA]</scope>
    <source>
        <strain evidence="11 12">KCTC 32221</strain>
    </source>
</reference>
<sequence>MSLEVIDFGANDLENRLATMSNAEIDDLAFGAIQLDSTGTIIQYNETEGAITGRSPSQVIGKNFFKDVAPCTNTPKFKGAFDKVVAERGSVMLEYTFDYQMSPTKVKVHMKPALVGGNFWIFVKRL</sequence>
<dbReference type="Gene3D" id="3.30.450.20">
    <property type="entry name" value="PAS domain"/>
    <property type="match status" value="1"/>
</dbReference>
<comment type="similarity">
    <text evidence="1 8">Belongs to the photoactive yellow protein family.</text>
</comment>
<keyword evidence="4 8" id="KW-0716">Sensory transduction</keyword>
<keyword evidence="12" id="KW-1185">Reference proteome</keyword>
<keyword evidence="3 8" id="KW-0600">Photoreceptor protein</keyword>
<dbReference type="InterPro" id="IPR000014">
    <property type="entry name" value="PAS"/>
</dbReference>
<dbReference type="InterPro" id="IPR012130">
    <property type="entry name" value="PYP"/>
</dbReference>
<dbReference type="RefSeq" id="WP_058020923.1">
    <property type="nucleotide sequence ID" value="NZ_CP013189.1"/>
</dbReference>
<feature type="domain" description="PAS" evidence="10">
    <location>
        <begin position="25"/>
        <end position="88"/>
    </location>
</feature>
<dbReference type="CDD" id="cd00130">
    <property type="entry name" value="PAS"/>
    <property type="match status" value="1"/>
</dbReference>
<evidence type="ECO:0000256" key="2">
    <source>
        <dbReference type="ARBA" id="ARBA00019243"/>
    </source>
</evidence>
<evidence type="ECO:0000313" key="12">
    <source>
        <dbReference type="Proteomes" id="UP000065641"/>
    </source>
</evidence>
<evidence type="ECO:0000256" key="8">
    <source>
        <dbReference type="PIRNR" id="PIRNR000087"/>
    </source>
</evidence>
<dbReference type="GO" id="GO:0006355">
    <property type="term" value="P:regulation of DNA-templated transcription"/>
    <property type="evidence" value="ECO:0007669"/>
    <property type="project" value="UniProtKB-UniRule"/>
</dbReference>
<feature type="modified residue" description="S-(4-hydroxycinnamyl)cysteine" evidence="9">
    <location>
        <position position="71"/>
    </location>
</feature>
<evidence type="ECO:0000313" key="11">
    <source>
        <dbReference type="EMBL" id="ALO45379.1"/>
    </source>
</evidence>
<name>A0A0S2KB93_9GAMM</name>
<organism evidence="11 12">
    <name type="scientific">Pseudohongiella spirulinae</name>
    <dbReference type="NCBI Taxonomy" id="1249552"/>
    <lineage>
        <taxon>Bacteria</taxon>
        <taxon>Pseudomonadati</taxon>
        <taxon>Pseudomonadota</taxon>
        <taxon>Gammaproteobacteria</taxon>
        <taxon>Pseudomonadales</taxon>
        <taxon>Pseudohongiellaceae</taxon>
        <taxon>Pseudohongiella</taxon>
    </lineage>
</organism>
<dbReference type="Pfam" id="PF00989">
    <property type="entry name" value="PAS"/>
    <property type="match status" value="1"/>
</dbReference>
<comment type="PTM">
    <text evidence="9">The 4-hydroxycinnamic acid (p-coumaric acid) chromophore is covalently bound via a thioester linkage.</text>
</comment>
<evidence type="ECO:0000256" key="4">
    <source>
        <dbReference type="ARBA" id="ARBA00022606"/>
    </source>
</evidence>
<keyword evidence="6 8" id="KW-0675">Receptor</keyword>
<dbReference type="InterPro" id="IPR013767">
    <property type="entry name" value="PAS_fold"/>
</dbReference>
<evidence type="ECO:0000259" key="10">
    <source>
        <dbReference type="PROSITE" id="PS50112"/>
    </source>
</evidence>
<gene>
    <name evidence="11" type="ORF">PS2015_699</name>
</gene>
<dbReference type="AlphaFoldDB" id="A0A0S2KB93"/>
<dbReference type="SUPFAM" id="SSF55785">
    <property type="entry name" value="PYP-like sensor domain (PAS domain)"/>
    <property type="match status" value="1"/>
</dbReference>
<dbReference type="NCBIfam" id="TIGR02373">
    <property type="entry name" value="photo_yellow"/>
    <property type="match status" value="1"/>
</dbReference>
<keyword evidence="5 8" id="KW-0157">Chromophore</keyword>
<evidence type="ECO:0000256" key="3">
    <source>
        <dbReference type="ARBA" id="ARBA00022543"/>
    </source>
</evidence>
<dbReference type="GO" id="GO:0007602">
    <property type="term" value="P:phototransduction"/>
    <property type="evidence" value="ECO:0007669"/>
    <property type="project" value="UniProtKB-UniRule"/>
</dbReference>
<evidence type="ECO:0000256" key="6">
    <source>
        <dbReference type="ARBA" id="ARBA00023170"/>
    </source>
</evidence>
<dbReference type="STRING" id="1249552.PS2015_699"/>
<evidence type="ECO:0000256" key="1">
    <source>
        <dbReference type="ARBA" id="ARBA00009132"/>
    </source>
</evidence>
<protein>
    <recommendedName>
        <fullName evidence="2 7">Photoactive yellow protein</fullName>
        <shortName evidence="8">PYP</shortName>
    </recommendedName>
</protein>
<evidence type="ECO:0000256" key="7">
    <source>
        <dbReference type="NCBIfam" id="TIGR02373"/>
    </source>
</evidence>
<dbReference type="PROSITE" id="PS50112">
    <property type="entry name" value="PAS"/>
    <property type="match status" value="1"/>
</dbReference>
<dbReference type="EMBL" id="CP013189">
    <property type="protein sequence ID" value="ALO45379.1"/>
    <property type="molecule type" value="Genomic_DNA"/>
</dbReference>